<sequence length="106" mass="11874">MYVTFAVSARDIVEHQEARERHDNRTAQRDSARGTSLARSQTEHLRERLGLFVIIVLGEDVAQVVEATSDAEWDKKLYMLAVAAFFLLPTLWALSLGHGCAGVPHR</sequence>
<evidence type="ECO:0000313" key="4">
    <source>
        <dbReference type="Proteomes" id="UP001187346"/>
    </source>
</evidence>
<dbReference type="EMBL" id="JAWMAJ010000074">
    <property type="protein sequence ID" value="MDV7218760.1"/>
    <property type="molecule type" value="Genomic_DNA"/>
</dbReference>
<organism evidence="3 4">
    <name type="scientific">Streptomyces prunicolor</name>
    <dbReference type="NCBI Taxonomy" id="67348"/>
    <lineage>
        <taxon>Bacteria</taxon>
        <taxon>Bacillati</taxon>
        <taxon>Actinomycetota</taxon>
        <taxon>Actinomycetes</taxon>
        <taxon>Kitasatosporales</taxon>
        <taxon>Streptomycetaceae</taxon>
        <taxon>Streptomyces</taxon>
    </lineage>
</organism>
<keyword evidence="2" id="KW-0472">Membrane</keyword>
<dbReference type="Pfam" id="PF06772">
    <property type="entry name" value="LtrA"/>
    <property type="match status" value="1"/>
</dbReference>
<comment type="caution">
    <text evidence="3">The sequence shown here is derived from an EMBL/GenBank/DDBJ whole genome shotgun (WGS) entry which is preliminary data.</text>
</comment>
<proteinExistence type="predicted"/>
<protein>
    <submittedName>
        <fullName evidence="3">Low temperature requirement protein A</fullName>
    </submittedName>
</protein>
<feature type="region of interest" description="Disordered" evidence="1">
    <location>
        <begin position="16"/>
        <end position="40"/>
    </location>
</feature>
<evidence type="ECO:0000313" key="3">
    <source>
        <dbReference type="EMBL" id="MDV7218760.1"/>
    </source>
</evidence>
<keyword evidence="2" id="KW-1133">Transmembrane helix</keyword>
<dbReference type="Proteomes" id="UP001187346">
    <property type="component" value="Unassembled WGS sequence"/>
</dbReference>
<dbReference type="RefSeq" id="WP_317772992.1">
    <property type="nucleotide sequence ID" value="NZ_JAWMAJ010000074.1"/>
</dbReference>
<gene>
    <name evidence="3" type="ORF">R5A26_22695</name>
</gene>
<feature type="compositionally biased region" description="Basic and acidic residues" evidence="1">
    <location>
        <begin position="16"/>
        <end position="32"/>
    </location>
</feature>
<reference evidence="3 4" key="1">
    <citation type="submission" date="2023-10" db="EMBL/GenBank/DDBJ databases">
        <title>Characterization of rhizosphere-enriched actinobacteria from wheat plants lab-grown on chernevaya soil.</title>
        <authorList>
            <person name="Tikhonova E.N."/>
            <person name="Konopkin A."/>
            <person name="Kravchenko I.K."/>
        </authorList>
    </citation>
    <scope>NUCLEOTIDE SEQUENCE [LARGE SCALE GENOMIC DNA]</scope>
    <source>
        <strain evidence="3 4">RR29</strain>
    </source>
</reference>
<evidence type="ECO:0000256" key="1">
    <source>
        <dbReference type="SAM" id="MobiDB-lite"/>
    </source>
</evidence>
<evidence type="ECO:0000256" key="2">
    <source>
        <dbReference type="SAM" id="Phobius"/>
    </source>
</evidence>
<accession>A0ABU4FFB8</accession>
<name>A0ABU4FFB8_9ACTN</name>
<keyword evidence="2" id="KW-0812">Transmembrane</keyword>
<dbReference type="InterPro" id="IPR010640">
    <property type="entry name" value="Low_temperature_requirement_A"/>
</dbReference>
<feature type="transmembrane region" description="Helical" evidence="2">
    <location>
        <begin position="77"/>
        <end position="96"/>
    </location>
</feature>
<keyword evidence="4" id="KW-1185">Reference proteome</keyword>